<comment type="similarity">
    <text evidence="1 4">Belongs to the aldehyde dehydrogenase family.</text>
</comment>
<dbReference type="InterPro" id="IPR015590">
    <property type="entry name" value="Aldehyde_DH_dom"/>
</dbReference>
<evidence type="ECO:0000256" key="4">
    <source>
        <dbReference type="RuleBase" id="RU003345"/>
    </source>
</evidence>
<dbReference type="PANTHER" id="PTHR43353:SF5">
    <property type="entry name" value="SUCCINATE-SEMIALDEHYDE DEHYDROGENASE, MITOCHONDRIAL"/>
    <property type="match status" value="1"/>
</dbReference>
<dbReference type="Gene3D" id="3.40.605.10">
    <property type="entry name" value="Aldehyde Dehydrogenase, Chain A, domain 1"/>
    <property type="match status" value="1"/>
</dbReference>
<dbReference type="CDD" id="cd07103">
    <property type="entry name" value="ALDH_F5_SSADH_GabD"/>
    <property type="match status" value="1"/>
</dbReference>
<evidence type="ECO:0000313" key="6">
    <source>
        <dbReference type="EMBL" id="SDX58989.1"/>
    </source>
</evidence>
<feature type="active site" evidence="3">
    <location>
        <position position="247"/>
    </location>
</feature>
<dbReference type="GO" id="GO:0009450">
    <property type="term" value="P:gamma-aminobutyric acid catabolic process"/>
    <property type="evidence" value="ECO:0007669"/>
    <property type="project" value="TreeGrafter"/>
</dbReference>
<dbReference type="InterPro" id="IPR029510">
    <property type="entry name" value="Ald_DH_CS_GLU"/>
</dbReference>
<dbReference type="EMBL" id="FNOM01000011">
    <property type="protein sequence ID" value="SDX58989.1"/>
    <property type="molecule type" value="Genomic_DNA"/>
</dbReference>
<keyword evidence="7" id="KW-1185">Reference proteome</keyword>
<dbReference type="AlphaFoldDB" id="A0A1H3CZX7"/>
<dbReference type="STRING" id="564137.SAMN04488238_11116"/>
<evidence type="ECO:0000313" key="7">
    <source>
        <dbReference type="Proteomes" id="UP000198539"/>
    </source>
</evidence>
<dbReference type="FunFam" id="3.40.605.10:FF:000007">
    <property type="entry name" value="NAD/NADP-dependent betaine aldehyde dehydrogenase"/>
    <property type="match status" value="1"/>
</dbReference>
<proteinExistence type="inferred from homology"/>
<dbReference type="PANTHER" id="PTHR43353">
    <property type="entry name" value="SUCCINATE-SEMIALDEHYDE DEHYDROGENASE, MITOCHONDRIAL"/>
    <property type="match status" value="1"/>
</dbReference>
<accession>A0A1H3CZX7</accession>
<dbReference type="RefSeq" id="WP_092891572.1">
    <property type="nucleotide sequence ID" value="NZ_CP061498.1"/>
</dbReference>
<reference evidence="6 7" key="1">
    <citation type="submission" date="2016-10" db="EMBL/GenBank/DDBJ databases">
        <authorList>
            <person name="de Groot N.N."/>
        </authorList>
    </citation>
    <scope>NUCLEOTIDE SEQUENCE [LARGE SCALE GENOMIC DNA]</scope>
    <source>
        <strain evidence="6 7">CGMCC 1.8894</strain>
    </source>
</reference>
<dbReference type="Pfam" id="PF00171">
    <property type="entry name" value="Aldedh"/>
    <property type="match status" value="1"/>
</dbReference>
<evidence type="ECO:0000256" key="1">
    <source>
        <dbReference type="ARBA" id="ARBA00009986"/>
    </source>
</evidence>
<feature type="domain" description="Aldehyde dehydrogenase" evidence="5">
    <location>
        <begin position="15"/>
        <end position="469"/>
    </location>
</feature>
<dbReference type="InterPro" id="IPR016162">
    <property type="entry name" value="Ald_DH_N"/>
</dbReference>
<evidence type="ECO:0000256" key="3">
    <source>
        <dbReference type="PROSITE-ProRule" id="PRU10007"/>
    </source>
</evidence>
<dbReference type="Gene3D" id="3.40.309.10">
    <property type="entry name" value="Aldehyde Dehydrogenase, Chain A, domain 2"/>
    <property type="match status" value="1"/>
</dbReference>
<sequence length="474" mass="50341">MDYTDLYINGAWHKTAERFDVINPATEGVIASVASADIADADAALDAAEAAMAKWAARTPRERSEVLRRAWELMTARLDHFAHLITLENGKAGVDARGEATYAAEFFRWFAEEAVRADGLITRAPASGARIIVQHKPAGLAVLVTPWNYPAAMGTRKIAPALAAGCGVIIKPASETPLTMLALMPLLEEAGVPKGLVNVLPSRKTGALVDHMLQDPRVRVVSFTGSTSVGRKLLKSAADQVLKPAMELGGNAPLIVFDDADMDEAITGTMLAKMRNLGEACTAANRIYVHENVADEYTRRLTAAMSALKVGDGTDASVDVGPLVNAATRDKVAAFVADAIAKGAKLECGGVIPEGTGFFYPPTVLSNVPETADCVHDEIFGPVAAIQTFTDQDDAIARANATEYGLVAYVFSGDFKRALQVCERLDYGMVGLNRGLVSDPAAPFGGTKQSGLGREGGHEGMLEFMETQYISAGW</sequence>
<dbReference type="Proteomes" id="UP000198539">
    <property type="component" value="Unassembled WGS sequence"/>
</dbReference>
<dbReference type="InterPro" id="IPR016163">
    <property type="entry name" value="Ald_DH_C"/>
</dbReference>
<dbReference type="OrthoDB" id="9812625at2"/>
<dbReference type="InterPro" id="IPR016161">
    <property type="entry name" value="Ald_DH/histidinol_DH"/>
</dbReference>
<name>A0A1H3CZX7_9RHOB</name>
<dbReference type="FunFam" id="3.40.309.10:FF:000004">
    <property type="entry name" value="Succinate-semialdehyde dehydrogenase I"/>
    <property type="match status" value="1"/>
</dbReference>
<dbReference type="InterPro" id="IPR050740">
    <property type="entry name" value="Aldehyde_DH_Superfamily"/>
</dbReference>
<dbReference type="GO" id="GO:0004777">
    <property type="term" value="F:succinate-semialdehyde dehydrogenase (NAD+) activity"/>
    <property type="evidence" value="ECO:0007669"/>
    <property type="project" value="TreeGrafter"/>
</dbReference>
<evidence type="ECO:0000259" key="5">
    <source>
        <dbReference type="Pfam" id="PF00171"/>
    </source>
</evidence>
<gene>
    <name evidence="6" type="ORF">SAMN04488238_11116</name>
</gene>
<organism evidence="6 7">
    <name type="scientific">Roseicitreum antarcticum</name>
    <dbReference type="NCBI Taxonomy" id="564137"/>
    <lineage>
        <taxon>Bacteria</taxon>
        <taxon>Pseudomonadati</taxon>
        <taxon>Pseudomonadota</taxon>
        <taxon>Alphaproteobacteria</taxon>
        <taxon>Rhodobacterales</taxon>
        <taxon>Paracoccaceae</taxon>
        <taxon>Roseicitreum</taxon>
    </lineage>
</organism>
<dbReference type="PROSITE" id="PS00687">
    <property type="entry name" value="ALDEHYDE_DEHYDR_GLU"/>
    <property type="match status" value="1"/>
</dbReference>
<evidence type="ECO:0000256" key="2">
    <source>
        <dbReference type="ARBA" id="ARBA00023002"/>
    </source>
</evidence>
<dbReference type="SUPFAM" id="SSF53720">
    <property type="entry name" value="ALDH-like"/>
    <property type="match status" value="1"/>
</dbReference>
<keyword evidence="2 4" id="KW-0560">Oxidoreductase</keyword>
<protein>
    <submittedName>
        <fullName evidence="6">Succinate-semialdehyde dehydrogenase / glutarate-semialdehyde dehydrogenase</fullName>
    </submittedName>
</protein>